<dbReference type="Proteomes" id="UP001176521">
    <property type="component" value="Unassembled WGS sequence"/>
</dbReference>
<name>A0AAN6JKV9_9BASI</name>
<comment type="caution">
    <text evidence="1">The sequence shown here is derived from an EMBL/GenBank/DDBJ whole genome shotgun (WGS) entry which is preliminary data.</text>
</comment>
<protein>
    <submittedName>
        <fullName evidence="1">Uncharacterized protein</fullName>
    </submittedName>
</protein>
<organism evidence="1 2">
    <name type="scientific">Tilletia horrida</name>
    <dbReference type="NCBI Taxonomy" id="155126"/>
    <lineage>
        <taxon>Eukaryota</taxon>
        <taxon>Fungi</taxon>
        <taxon>Dikarya</taxon>
        <taxon>Basidiomycota</taxon>
        <taxon>Ustilaginomycotina</taxon>
        <taxon>Exobasidiomycetes</taxon>
        <taxon>Tilletiales</taxon>
        <taxon>Tilletiaceae</taxon>
        <taxon>Tilletia</taxon>
    </lineage>
</organism>
<evidence type="ECO:0000313" key="1">
    <source>
        <dbReference type="EMBL" id="KAK0531039.1"/>
    </source>
</evidence>
<evidence type="ECO:0000313" key="2">
    <source>
        <dbReference type="Proteomes" id="UP001176521"/>
    </source>
</evidence>
<proteinExistence type="predicted"/>
<keyword evidence="2" id="KW-1185">Reference proteome</keyword>
<dbReference type="EMBL" id="JAPDMQ010000197">
    <property type="protein sequence ID" value="KAK0531039.1"/>
    <property type="molecule type" value="Genomic_DNA"/>
</dbReference>
<accession>A0AAN6JKV9</accession>
<gene>
    <name evidence="1" type="ORF">OC842_003734</name>
</gene>
<dbReference type="AlphaFoldDB" id="A0AAN6JKV9"/>
<reference evidence="1" key="1">
    <citation type="journal article" date="2023" name="PhytoFront">
        <title>Draft Genome Resources of Seven Strains of Tilletia horrida, Causal Agent of Kernel Smut of Rice.</title>
        <authorList>
            <person name="Khanal S."/>
            <person name="Antony Babu S."/>
            <person name="Zhou X.G."/>
        </authorList>
    </citation>
    <scope>NUCLEOTIDE SEQUENCE</scope>
    <source>
        <strain evidence="1">TX3</strain>
    </source>
</reference>
<sequence>MFVEHYYRWSELNVHLQQAMSRFDRSVPGAVERIRALQRQVAEAKQAMDNVEAELQREFRPGGPGH</sequence>